<evidence type="ECO:0000313" key="2">
    <source>
        <dbReference type="Proteomes" id="UP001156690"/>
    </source>
</evidence>
<organism evidence="1 2">
    <name type="scientific">Vibrio penaeicida</name>
    <dbReference type="NCBI Taxonomy" id="104609"/>
    <lineage>
        <taxon>Bacteria</taxon>
        <taxon>Pseudomonadati</taxon>
        <taxon>Pseudomonadota</taxon>
        <taxon>Gammaproteobacteria</taxon>
        <taxon>Vibrionales</taxon>
        <taxon>Vibrionaceae</taxon>
        <taxon>Vibrio</taxon>
    </lineage>
</organism>
<evidence type="ECO:0000313" key="1">
    <source>
        <dbReference type="EMBL" id="GLQ76340.1"/>
    </source>
</evidence>
<keyword evidence="2" id="KW-1185">Reference proteome</keyword>
<protein>
    <submittedName>
        <fullName evidence="1">Uncharacterized protein</fullName>
    </submittedName>
</protein>
<proteinExistence type="predicted"/>
<gene>
    <name evidence="1" type="ORF">GCM10007932_57030</name>
</gene>
<dbReference type="AlphaFoldDB" id="A0AAV5P0X7"/>
<name>A0AAV5P0X7_9VIBR</name>
<accession>A0AAV5P0X7</accession>
<dbReference type="EMBL" id="BSNX01000075">
    <property type="protein sequence ID" value="GLQ76340.1"/>
    <property type="molecule type" value="Genomic_DNA"/>
</dbReference>
<sequence>MLGFQARQRFEDLVVLNQESVTQHEIQANSPLGAYLLPHFIVKELGKDSSFHCVPDFEVERLELKQKIEL</sequence>
<comment type="caution">
    <text evidence="1">The sequence shown here is derived from an EMBL/GenBank/DDBJ whole genome shotgun (WGS) entry which is preliminary data.</text>
</comment>
<reference evidence="2" key="1">
    <citation type="journal article" date="2019" name="Int. J. Syst. Evol. Microbiol.">
        <title>The Global Catalogue of Microorganisms (GCM) 10K type strain sequencing project: providing services to taxonomists for standard genome sequencing and annotation.</title>
        <authorList>
            <consortium name="The Broad Institute Genomics Platform"/>
            <consortium name="The Broad Institute Genome Sequencing Center for Infectious Disease"/>
            <person name="Wu L."/>
            <person name="Ma J."/>
        </authorList>
    </citation>
    <scope>NUCLEOTIDE SEQUENCE [LARGE SCALE GENOMIC DNA]</scope>
    <source>
        <strain evidence="2">NBRC 15640</strain>
    </source>
</reference>
<dbReference type="Proteomes" id="UP001156690">
    <property type="component" value="Unassembled WGS sequence"/>
</dbReference>